<evidence type="ECO:0000313" key="1">
    <source>
        <dbReference type="EMBL" id="BAB29968.1"/>
    </source>
</evidence>
<dbReference type="MGI" id="MGI:1921974">
    <property type="gene designation" value="4930512B01Rik"/>
</dbReference>
<sequence>MLGAEVLVCWRQGYSRENARCETWPTRGKERAMQMYTELKRKLGLGIPSVTAAWQRVEMCSRFRILRDLWKFFGANTSLFPSGLQFSLGTWQKAEGQTNKQTKPL</sequence>
<accession>Q9D556</accession>
<reference evidence="1" key="3">
    <citation type="journal article" date="2000" name="Genome Res.">
        <title>RIKEN integrated sequence analysis (RISA) system--384-format sequencing pipeline with 384 multicapillary sequencer.</title>
        <authorList>
            <person name="Shibata K."/>
            <person name="Itoh M."/>
            <person name="Aizawa K."/>
            <person name="Nagaoka S."/>
            <person name="Sasaki N."/>
            <person name="Carninci P."/>
            <person name="Konno H."/>
            <person name="Akiyama J."/>
            <person name="Nishi K."/>
            <person name="Kitsunai T."/>
            <person name="Tashiro H."/>
            <person name="Itoh M."/>
            <person name="Sumi N."/>
            <person name="Ishii Y."/>
            <person name="Nakamura S."/>
            <person name="Hazama M."/>
            <person name="Nishine T."/>
            <person name="Harada A."/>
            <person name="Yamamoto R."/>
            <person name="Matsumoto H."/>
            <person name="Sakaguchi S."/>
            <person name="Ikegami T."/>
            <person name="Kashiwagi K."/>
            <person name="Fujiwake S."/>
            <person name="Inoue K."/>
            <person name="Togawa Y."/>
            <person name="Izawa M."/>
            <person name="Ohara E."/>
            <person name="Watahiki M."/>
            <person name="Yoneda Y."/>
            <person name="Ishikawa T."/>
            <person name="Ozawa K."/>
            <person name="Tanaka T."/>
            <person name="Matsuura S."/>
            <person name="Kawai J."/>
            <person name="Okazaki Y."/>
            <person name="Muramatsu M."/>
            <person name="Inoue Y."/>
            <person name="Kira A."/>
            <person name="Hayashizaki Y."/>
        </authorList>
    </citation>
    <scope>NUCLEOTIDE SEQUENCE</scope>
    <source>
        <strain evidence="1">C57BL/6J</strain>
        <tissue evidence="1">Testis</tissue>
    </source>
</reference>
<reference evidence="1" key="4">
    <citation type="submission" date="2000-07" db="EMBL/GenBank/DDBJ databases">
        <authorList>
            <person name="Adachi J."/>
            <person name="Aizawa K."/>
            <person name="Akahira S."/>
            <person name="Akimura T."/>
            <person name="Arai A."/>
            <person name="Aono H."/>
            <person name="Arakawa T."/>
            <person name="Bono H."/>
            <person name="Carninci P."/>
            <person name="Fukuda S."/>
            <person name="Fukunishi Y."/>
            <person name="Furuno M."/>
            <person name="Hanagaki T."/>
            <person name="Hara A."/>
            <person name="Hayatsu N."/>
            <person name="Hiramoto K."/>
            <person name="Hiraoka T."/>
            <person name="Hori F."/>
            <person name="Imotani K."/>
            <person name="Ishii Y."/>
            <person name="Itoh M."/>
            <person name="Izawa M."/>
            <person name="Kasukawa T."/>
            <person name="Kato H."/>
            <person name="Kawai J."/>
            <person name="Kojima Y."/>
            <person name="Konno H."/>
            <person name="Kouda M."/>
            <person name="Koya S."/>
            <person name="Kurihara C."/>
            <person name="Matsuyama T."/>
            <person name="Miyazaki A."/>
            <person name="Nishi K."/>
            <person name="Nomura K."/>
            <person name="Numazaki R."/>
            <person name="Ohno M."/>
            <person name="Okazaki Y."/>
            <person name="Okido T."/>
            <person name="Owa C."/>
            <person name="Saito H."/>
            <person name="Saito R."/>
            <person name="Sakai C."/>
            <person name="Sakai K."/>
            <person name="Sano H."/>
            <person name="Sasaki D."/>
            <person name="Shibata K."/>
            <person name="Shibata Y."/>
            <person name="Shinagawa A."/>
            <person name="Shiraki T."/>
            <person name="Sogabe Y."/>
            <person name="Suzuki H."/>
            <person name="Tagami M."/>
            <person name="Tagawa A."/>
            <person name="Takahashi F."/>
            <person name="Tanaka T."/>
            <person name="Tejima Y."/>
            <person name="Toya T."/>
            <person name="Yamamura T."/>
            <person name="Yasunishi A."/>
            <person name="Yoshida K."/>
            <person name="Yoshino M."/>
            <person name="Muramatsu M."/>
            <person name="Hayashizaki Y."/>
        </authorList>
    </citation>
    <scope>NUCLEOTIDE SEQUENCE</scope>
    <source>
        <strain evidence="1">C57BL/6J</strain>
        <tissue evidence="1">Testis</tissue>
    </source>
</reference>
<evidence type="ECO:0000313" key="2">
    <source>
        <dbReference type="MGI" id="MGI:1921974"/>
    </source>
</evidence>
<reference evidence="1" key="2">
    <citation type="journal article" date="2000" name="Genome Res.">
        <title>Normalization and subtraction of cap-trapper-selected cDNAs to prepare full-length cDNA libraries for rapid discovery of new genes.</title>
        <authorList>
            <person name="Carninci P."/>
            <person name="Shibata Y."/>
            <person name="Hayatsu N."/>
            <person name="Sugahara Y."/>
            <person name="Shibata K."/>
            <person name="Itoh M."/>
            <person name="Konno H."/>
            <person name="Okazaki Y."/>
            <person name="Muramatsu M."/>
            <person name="Hayashizaki Y."/>
        </authorList>
    </citation>
    <scope>NUCLEOTIDE SEQUENCE</scope>
    <source>
        <strain evidence="1">C57BL/6J</strain>
        <tissue evidence="1">Testis</tissue>
    </source>
</reference>
<gene>
    <name evidence="2" type="primary">4930512B01Rik</name>
</gene>
<reference evidence="1" key="5">
    <citation type="journal article" date="2001" name="Nature">
        <title>Functional annotation of a full-length mouse cDNA collection.</title>
        <authorList>
            <consortium name="The RIKEN Genome Exploration Research Group Phase II Team and the FANTOM Consortium"/>
        </authorList>
    </citation>
    <scope>NUCLEOTIDE SEQUENCE</scope>
    <source>
        <strain evidence="1">C57BL/6J</strain>
        <tissue evidence="1">Testis</tissue>
    </source>
</reference>
<dbReference type="AGR" id="MGI:1921974"/>
<reference evidence="1" key="8">
    <citation type="journal article" date="2005" name="Science">
        <title>Antisense Transcription in the Mammalian Transcriptome.</title>
        <authorList>
            <consortium name="RIKEN Genome Exploration Research Group and Genome Science Group (Genome Network Project Core Group) and the FANTOM Consortium"/>
        </authorList>
    </citation>
    <scope>NUCLEOTIDE SEQUENCE</scope>
    <source>
        <strain evidence="1">C57BL/6J</strain>
        <tissue evidence="1">Testis</tissue>
    </source>
</reference>
<name>Q9D556_MOUSE</name>
<proteinExistence type="evidence at transcript level"/>
<organism evidence="1">
    <name type="scientific">Mus musculus</name>
    <name type="common">Mouse</name>
    <dbReference type="NCBI Taxonomy" id="10090"/>
    <lineage>
        <taxon>Eukaryota</taxon>
        <taxon>Metazoa</taxon>
        <taxon>Chordata</taxon>
        <taxon>Craniata</taxon>
        <taxon>Vertebrata</taxon>
        <taxon>Euteleostomi</taxon>
        <taxon>Mammalia</taxon>
        <taxon>Eutheria</taxon>
        <taxon>Euarchontoglires</taxon>
        <taxon>Glires</taxon>
        <taxon>Rodentia</taxon>
        <taxon>Myomorpha</taxon>
        <taxon>Muroidea</taxon>
        <taxon>Muridae</taxon>
        <taxon>Murinae</taxon>
        <taxon>Mus</taxon>
        <taxon>Mus</taxon>
    </lineage>
</organism>
<protein>
    <submittedName>
        <fullName evidence="1">Uncharacterized protein</fullName>
    </submittedName>
</protein>
<dbReference type="AlphaFoldDB" id="Q9D556"/>
<reference evidence="1" key="7">
    <citation type="journal article" date="2005" name="Science">
        <title>The Transcriptional Landscape of the Mammalian Genome.</title>
        <authorList>
            <consortium name="The FANTOM Consortium"/>
            <consortium name="Riken Genome Exploration Research Group and Genome Science Group (Genome Network Project Core Group)"/>
        </authorList>
    </citation>
    <scope>NUCLEOTIDE SEQUENCE</scope>
    <source>
        <strain evidence="1">C57BL/6J</strain>
        <tissue evidence="1">Testis</tissue>
    </source>
</reference>
<reference evidence="1" key="1">
    <citation type="journal article" date="1999" name="Methods Enzymol.">
        <title>High-efficiency full-length cDNA cloning.</title>
        <authorList>
            <person name="Carninci P."/>
            <person name="Hayashizaki Y."/>
        </authorList>
    </citation>
    <scope>NUCLEOTIDE SEQUENCE</scope>
    <source>
        <strain evidence="1">C57BL/6J</strain>
        <tissue evidence="1">Testis</tissue>
    </source>
</reference>
<reference evidence="1" key="6">
    <citation type="journal article" date="2002" name="Nature">
        <title>Analysis of the mouse transcriptome based on functional annotation of 60,770 full-length cDNAs.</title>
        <authorList>
            <consortium name="The FANTOM Consortium and the RIKEN Genome Exploration Research Group Phase I and II Team"/>
        </authorList>
    </citation>
    <scope>NUCLEOTIDE SEQUENCE</scope>
    <source>
        <strain evidence="1">C57BL/6J</strain>
        <tissue evidence="1">Testis</tissue>
    </source>
</reference>
<dbReference type="EMBL" id="AK015769">
    <property type="protein sequence ID" value="BAB29968.1"/>
    <property type="molecule type" value="mRNA"/>
</dbReference>